<dbReference type="Gene3D" id="3.40.50.1220">
    <property type="entry name" value="TPP-binding domain"/>
    <property type="match status" value="1"/>
</dbReference>
<dbReference type="Gene3D" id="3.30.1600.10">
    <property type="entry name" value="SIR2/SIRT2 'Small Domain"/>
    <property type="match status" value="1"/>
</dbReference>
<dbReference type="InterPro" id="IPR026591">
    <property type="entry name" value="Sirtuin_cat_small_dom_sf"/>
</dbReference>
<keyword evidence="3" id="KW-0520">NAD</keyword>
<keyword evidence="2" id="KW-0808">Transferase</keyword>
<dbReference type="InterPro" id="IPR003000">
    <property type="entry name" value="Sirtuin"/>
</dbReference>
<keyword evidence="4" id="KW-0479">Metal-binding</keyword>
<keyword evidence="4" id="KW-0862">Zinc</keyword>
<evidence type="ECO:0000259" key="5">
    <source>
        <dbReference type="PROSITE" id="PS50305"/>
    </source>
</evidence>
<dbReference type="PROSITE" id="PS50305">
    <property type="entry name" value="SIRTUIN"/>
    <property type="match status" value="1"/>
</dbReference>
<keyword evidence="7" id="KW-1185">Reference proteome</keyword>
<dbReference type="EMBL" id="FXUL01000023">
    <property type="protein sequence ID" value="SMP75818.1"/>
    <property type="molecule type" value="Genomic_DNA"/>
</dbReference>
<feature type="active site" description="Proton acceptor" evidence="4">
    <location>
        <position position="122"/>
    </location>
</feature>
<feature type="binding site" evidence="4">
    <location>
        <position position="133"/>
    </location>
    <ligand>
        <name>Zn(2+)</name>
        <dbReference type="ChEBI" id="CHEBI:29105"/>
    </ligand>
</feature>
<protein>
    <recommendedName>
        <fullName evidence="1">protein acetyllysine N-acetyltransferase</fullName>
        <ecNumber evidence="1">2.3.1.286</ecNumber>
    </recommendedName>
</protein>
<name>A0ABY1QNL0_9BURK</name>
<evidence type="ECO:0000256" key="1">
    <source>
        <dbReference type="ARBA" id="ARBA00012928"/>
    </source>
</evidence>
<dbReference type="Proteomes" id="UP001158049">
    <property type="component" value="Unassembled WGS sequence"/>
</dbReference>
<dbReference type="PANTHER" id="PTHR11085">
    <property type="entry name" value="NAD-DEPENDENT PROTEIN DEACYLASE SIRTUIN-5, MITOCHONDRIAL-RELATED"/>
    <property type="match status" value="1"/>
</dbReference>
<feature type="binding site" evidence="4">
    <location>
        <position position="130"/>
    </location>
    <ligand>
        <name>Zn(2+)</name>
        <dbReference type="ChEBI" id="CHEBI:29105"/>
    </ligand>
</feature>
<dbReference type="RefSeq" id="WP_283444690.1">
    <property type="nucleotide sequence ID" value="NZ_FXUL01000023.1"/>
</dbReference>
<evidence type="ECO:0000313" key="7">
    <source>
        <dbReference type="Proteomes" id="UP001158049"/>
    </source>
</evidence>
<dbReference type="SUPFAM" id="SSF52467">
    <property type="entry name" value="DHS-like NAD/FAD-binding domain"/>
    <property type="match status" value="1"/>
</dbReference>
<feature type="binding site" evidence="4">
    <location>
        <position position="184"/>
    </location>
    <ligand>
        <name>Zn(2+)</name>
        <dbReference type="ChEBI" id="CHEBI:29105"/>
    </ligand>
</feature>
<dbReference type="NCBIfam" id="NF003738">
    <property type="entry name" value="PRK05333.1"/>
    <property type="match status" value="1"/>
</dbReference>
<dbReference type="PANTHER" id="PTHR11085:SF10">
    <property type="entry name" value="NAD-DEPENDENT PROTEIN DEACYLASE SIRTUIN-5, MITOCHONDRIAL-RELATED"/>
    <property type="match status" value="1"/>
</dbReference>
<gene>
    <name evidence="6" type="ORF">SAMN06295970_12371</name>
</gene>
<sequence>MSVNTDSLHEIARFIERHPDALVLTGAGISTASGIPDYRDADGVRRGREPIQGPAFRTQPAVRQRYWARSMAGWPVMRNAQPNAGHAALARLQAHGLLGPIVTQNVDGLHQRAGSAGVLELHGSIHAVVCLACGERQARSAVQAQLEALNPLLAGVFAQPAPDGDAHVDPDSIEGFQVPDCLHCGGMLQPDVVFFGDSVPGERTSEARERVESASALLVVGSSVMVHSGYRLCARAAEAGKPLAALNAGKTRADHLFCLKAGEALQELLPRLEAMLRGGMALDDVLLRGA</sequence>
<proteinExistence type="predicted"/>
<feature type="domain" description="Deacetylase sirtuin-type" evidence="5">
    <location>
        <begin position="1"/>
        <end position="275"/>
    </location>
</feature>
<dbReference type="Pfam" id="PF02146">
    <property type="entry name" value="SIR2"/>
    <property type="match status" value="1"/>
</dbReference>
<comment type="caution">
    <text evidence="6">The sequence shown here is derived from an EMBL/GenBank/DDBJ whole genome shotgun (WGS) entry which is preliminary data.</text>
</comment>
<dbReference type="InterPro" id="IPR026590">
    <property type="entry name" value="Ssirtuin_cat_dom"/>
</dbReference>
<dbReference type="InterPro" id="IPR050134">
    <property type="entry name" value="NAD-dep_sirtuin_deacylases"/>
</dbReference>
<dbReference type="InterPro" id="IPR029035">
    <property type="entry name" value="DHS-like_NAD/FAD-binding_dom"/>
</dbReference>
<accession>A0ABY1QNL0</accession>
<evidence type="ECO:0000256" key="4">
    <source>
        <dbReference type="PROSITE-ProRule" id="PRU00236"/>
    </source>
</evidence>
<evidence type="ECO:0000256" key="3">
    <source>
        <dbReference type="ARBA" id="ARBA00023027"/>
    </source>
</evidence>
<organism evidence="6 7">
    <name type="scientific">Noviherbaspirillum suwonense</name>
    <dbReference type="NCBI Taxonomy" id="1224511"/>
    <lineage>
        <taxon>Bacteria</taxon>
        <taxon>Pseudomonadati</taxon>
        <taxon>Pseudomonadota</taxon>
        <taxon>Betaproteobacteria</taxon>
        <taxon>Burkholderiales</taxon>
        <taxon>Oxalobacteraceae</taxon>
        <taxon>Noviherbaspirillum</taxon>
    </lineage>
</organism>
<evidence type="ECO:0000313" key="6">
    <source>
        <dbReference type="EMBL" id="SMP75818.1"/>
    </source>
</evidence>
<dbReference type="EC" id="2.3.1.286" evidence="1"/>
<feature type="binding site" evidence="4">
    <location>
        <position position="181"/>
    </location>
    <ligand>
        <name>Zn(2+)</name>
        <dbReference type="ChEBI" id="CHEBI:29105"/>
    </ligand>
</feature>
<evidence type="ECO:0000256" key="2">
    <source>
        <dbReference type="ARBA" id="ARBA00022679"/>
    </source>
</evidence>
<reference evidence="6 7" key="1">
    <citation type="submission" date="2017-05" db="EMBL/GenBank/DDBJ databases">
        <authorList>
            <person name="Varghese N."/>
            <person name="Submissions S."/>
        </authorList>
    </citation>
    <scope>NUCLEOTIDE SEQUENCE [LARGE SCALE GENOMIC DNA]</scope>
    <source>
        <strain evidence="6 7">DSM 26001</strain>
    </source>
</reference>